<feature type="transmembrane region" description="Helical" evidence="1">
    <location>
        <begin position="344"/>
        <end position="362"/>
    </location>
</feature>
<feature type="transmembrane region" description="Helical" evidence="1">
    <location>
        <begin position="191"/>
        <end position="208"/>
    </location>
</feature>
<feature type="transmembrane region" description="Helical" evidence="1">
    <location>
        <begin position="27"/>
        <end position="47"/>
    </location>
</feature>
<organism evidence="2 3">
    <name type="scientific">Candidatus Cryptobacteroides gallistercoris</name>
    <dbReference type="NCBI Taxonomy" id="2840765"/>
    <lineage>
        <taxon>Bacteria</taxon>
        <taxon>Pseudomonadati</taxon>
        <taxon>Bacteroidota</taxon>
        <taxon>Bacteroidia</taxon>
        <taxon>Bacteroidales</taxon>
        <taxon>Candidatus Cryptobacteroides</taxon>
    </lineage>
</organism>
<keyword evidence="1" id="KW-0812">Transmembrane</keyword>
<dbReference type="EMBL" id="JADIMJ010000028">
    <property type="protein sequence ID" value="MBO8453419.1"/>
    <property type="molecule type" value="Genomic_DNA"/>
</dbReference>
<feature type="transmembrane region" description="Helical" evidence="1">
    <location>
        <begin position="217"/>
        <end position="238"/>
    </location>
</feature>
<feature type="transmembrane region" description="Helical" evidence="1">
    <location>
        <begin position="169"/>
        <end position="185"/>
    </location>
</feature>
<proteinExistence type="predicted"/>
<gene>
    <name evidence="2" type="ORF">IAC07_01695</name>
</gene>
<feature type="transmembrane region" description="Helical" evidence="1">
    <location>
        <begin position="314"/>
        <end position="332"/>
    </location>
</feature>
<dbReference type="Proteomes" id="UP000771749">
    <property type="component" value="Unassembled WGS sequence"/>
</dbReference>
<keyword evidence="1" id="KW-1133">Transmembrane helix</keyword>
<feature type="transmembrane region" description="Helical" evidence="1">
    <location>
        <begin position="53"/>
        <end position="76"/>
    </location>
</feature>
<keyword evidence="1" id="KW-0472">Membrane</keyword>
<reference evidence="2" key="2">
    <citation type="journal article" date="2021" name="PeerJ">
        <title>Extensive microbial diversity within the chicken gut microbiome revealed by metagenomics and culture.</title>
        <authorList>
            <person name="Gilroy R."/>
            <person name="Ravi A."/>
            <person name="Getino M."/>
            <person name="Pursley I."/>
            <person name="Horton D.L."/>
            <person name="Alikhan N.F."/>
            <person name="Baker D."/>
            <person name="Gharbi K."/>
            <person name="Hall N."/>
            <person name="Watson M."/>
            <person name="Adriaenssens E.M."/>
            <person name="Foster-Nyarko E."/>
            <person name="Jarju S."/>
            <person name="Secka A."/>
            <person name="Antonio M."/>
            <person name="Oren A."/>
            <person name="Chaudhuri R.R."/>
            <person name="La Ragione R."/>
            <person name="Hildebrand F."/>
            <person name="Pallen M.J."/>
        </authorList>
    </citation>
    <scope>NUCLEOTIDE SEQUENCE</scope>
    <source>
        <strain evidence="2">F1-3629</strain>
    </source>
</reference>
<accession>A0A940DM92</accession>
<evidence type="ECO:0000256" key="1">
    <source>
        <dbReference type="SAM" id="Phobius"/>
    </source>
</evidence>
<feature type="transmembrane region" description="Helical" evidence="1">
    <location>
        <begin position="133"/>
        <end position="157"/>
    </location>
</feature>
<protein>
    <submittedName>
        <fullName evidence="2">Uncharacterized protein</fullName>
    </submittedName>
</protein>
<reference evidence="2" key="1">
    <citation type="submission" date="2020-10" db="EMBL/GenBank/DDBJ databases">
        <authorList>
            <person name="Gilroy R."/>
        </authorList>
    </citation>
    <scope>NUCLEOTIDE SEQUENCE</scope>
    <source>
        <strain evidence="2">F1-3629</strain>
    </source>
</reference>
<comment type="caution">
    <text evidence="2">The sequence shown here is derived from an EMBL/GenBank/DDBJ whole genome shotgun (WGS) entry which is preliminary data.</text>
</comment>
<dbReference type="AlphaFoldDB" id="A0A940DM92"/>
<evidence type="ECO:0000313" key="2">
    <source>
        <dbReference type="EMBL" id="MBO8453419.1"/>
    </source>
</evidence>
<feature type="transmembrane region" description="Helical" evidence="1">
    <location>
        <begin position="88"/>
        <end position="106"/>
    </location>
</feature>
<name>A0A940DM92_9BACT</name>
<sequence>MATAAVGLVLFCWEHFRHRIYTLRADLVPVLVLGLVFSLSSLMSVAFNGTNDMVFVTYFVSMAVWLGGAYCVIWLMRQIYGKASLQHVFLYLGIMCAGHCILALMIDNSAFLKNFVETVFVTATEYFEHNVRLYSIGVGFDTAGIRFSTVLLGLGYLERNTGATARQKIFYVTLFLIIGVIGNMISRSTVIGLAFGLVYMLFPSLEWLRSKITGRNIAIFSAVCCCLVLAAIGGVRLYESSPGVRELMDYGFEGFINFFETGTFSTHSSDLILDNIFLILPDNPKTWIIGDGYFADPFDPSKFYMGTDVGFTRLVFYGGLIGLGCFTLYFAYCTYALSMRTRYLTMFFIMMFLIQMVVWIKIPTDIFCTYALMLLCDGHDWHAATETAETTDMVETTGTTDITETTERTVI</sequence>
<evidence type="ECO:0000313" key="3">
    <source>
        <dbReference type="Proteomes" id="UP000771749"/>
    </source>
</evidence>